<protein>
    <submittedName>
        <fullName evidence="2">Uncharacterized protein</fullName>
    </submittedName>
</protein>
<gene>
    <name evidence="2" type="ORF">RRG08_037530</name>
</gene>
<evidence type="ECO:0000313" key="2">
    <source>
        <dbReference type="EMBL" id="KAK3780592.1"/>
    </source>
</evidence>
<comment type="caution">
    <text evidence="2">The sequence shown here is derived from an EMBL/GenBank/DDBJ whole genome shotgun (WGS) entry which is preliminary data.</text>
</comment>
<feature type="compositionally biased region" description="Polar residues" evidence="1">
    <location>
        <begin position="1"/>
        <end position="14"/>
    </location>
</feature>
<proteinExistence type="predicted"/>
<reference evidence="2" key="1">
    <citation type="journal article" date="2023" name="G3 (Bethesda)">
        <title>A reference genome for the long-term kleptoplast-retaining sea slug Elysia crispata morphotype clarki.</title>
        <authorList>
            <person name="Eastman K.E."/>
            <person name="Pendleton A.L."/>
            <person name="Shaikh M.A."/>
            <person name="Suttiyut T."/>
            <person name="Ogas R."/>
            <person name="Tomko P."/>
            <person name="Gavelis G."/>
            <person name="Widhalm J.R."/>
            <person name="Wisecaver J.H."/>
        </authorList>
    </citation>
    <scope>NUCLEOTIDE SEQUENCE</scope>
    <source>
        <strain evidence="2">ECLA1</strain>
    </source>
</reference>
<organism evidence="2 3">
    <name type="scientific">Elysia crispata</name>
    <name type="common">lettuce slug</name>
    <dbReference type="NCBI Taxonomy" id="231223"/>
    <lineage>
        <taxon>Eukaryota</taxon>
        <taxon>Metazoa</taxon>
        <taxon>Spiralia</taxon>
        <taxon>Lophotrochozoa</taxon>
        <taxon>Mollusca</taxon>
        <taxon>Gastropoda</taxon>
        <taxon>Heterobranchia</taxon>
        <taxon>Euthyneura</taxon>
        <taxon>Panpulmonata</taxon>
        <taxon>Sacoglossa</taxon>
        <taxon>Placobranchoidea</taxon>
        <taxon>Plakobranchidae</taxon>
        <taxon>Elysia</taxon>
    </lineage>
</organism>
<dbReference type="Proteomes" id="UP001283361">
    <property type="component" value="Unassembled WGS sequence"/>
</dbReference>
<sequence>MYWSNLTRRINQSSDTEKDIITPQERNKQNVDLRMHFMREARRYGDAQTKREKWIATVKVQAKPGQRDTSPGTNKTEIEVKPHVLPKAIEVLHETSRQQLNPSILHSSTITRPISIHAILYIIKLIR</sequence>
<keyword evidence="3" id="KW-1185">Reference proteome</keyword>
<feature type="region of interest" description="Disordered" evidence="1">
    <location>
        <begin position="1"/>
        <end position="20"/>
    </location>
</feature>
<dbReference type="AlphaFoldDB" id="A0AAE1A425"/>
<evidence type="ECO:0000256" key="1">
    <source>
        <dbReference type="SAM" id="MobiDB-lite"/>
    </source>
</evidence>
<name>A0AAE1A425_9GAST</name>
<dbReference type="EMBL" id="JAWDGP010002704">
    <property type="protein sequence ID" value="KAK3780592.1"/>
    <property type="molecule type" value="Genomic_DNA"/>
</dbReference>
<accession>A0AAE1A425</accession>
<evidence type="ECO:0000313" key="3">
    <source>
        <dbReference type="Proteomes" id="UP001283361"/>
    </source>
</evidence>